<accession>A0A2W7UAW5</accession>
<feature type="signal peptide" evidence="2">
    <location>
        <begin position="1"/>
        <end position="21"/>
    </location>
</feature>
<gene>
    <name evidence="4" type="ORF">DOS84_16290</name>
</gene>
<evidence type="ECO:0000256" key="1">
    <source>
        <dbReference type="ARBA" id="ARBA00022729"/>
    </source>
</evidence>
<dbReference type="Gene3D" id="3.40.30.10">
    <property type="entry name" value="Glutaredoxin"/>
    <property type="match status" value="1"/>
</dbReference>
<dbReference type="AlphaFoldDB" id="A0A2W7UAW5"/>
<dbReference type="SUPFAM" id="SSF52833">
    <property type="entry name" value="Thioredoxin-like"/>
    <property type="match status" value="1"/>
</dbReference>
<dbReference type="PROSITE" id="PS51352">
    <property type="entry name" value="THIOREDOXIN_2"/>
    <property type="match status" value="1"/>
</dbReference>
<keyword evidence="1 2" id="KW-0732">Signal</keyword>
<sequence>MKKVFLITLFLIGTVATQAQGSSDSEQAKQLKWYTDVKEAITVSNKEKKPLMLFFTGSDWCGWCIRLQNEVLKTPEFNKWAKESVILVELDYPRRTAQSDEIKKQNNELQQAFGIQGFPTVYFANATVSKEGKVNFEGLGSTGYVAGGPTAWLAVADPFVKKPALSAEPTKAKKSKKA</sequence>
<dbReference type="PANTHER" id="PTHR15337:SF11">
    <property type="entry name" value="THIOREDOXIN DOMAIN-CONTAINING PROTEIN"/>
    <property type="match status" value="1"/>
</dbReference>
<dbReference type="Proteomes" id="UP000249177">
    <property type="component" value="Unassembled WGS sequence"/>
</dbReference>
<dbReference type="InterPro" id="IPR036249">
    <property type="entry name" value="Thioredoxin-like_sf"/>
</dbReference>
<name>A0A2W7UAW5_9FLAO</name>
<dbReference type="InterPro" id="IPR012336">
    <property type="entry name" value="Thioredoxin-like_fold"/>
</dbReference>
<dbReference type="RefSeq" id="WP_111411164.1">
    <property type="nucleotide sequence ID" value="NZ_QKXH01000011.1"/>
</dbReference>
<dbReference type="InterPro" id="IPR013766">
    <property type="entry name" value="Thioredoxin_domain"/>
</dbReference>
<feature type="domain" description="Thioredoxin" evidence="3">
    <location>
        <begin position="10"/>
        <end position="161"/>
    </location>
</feature>
<evidence type="ECO:0000259" key="3">
    <source>
        <dbReference type="PROSITE" id="PS51352"/>
    </source>
</evidence>
<organism evidence="4 5">
    <name type="scientific">Flavobacterium aquariorum</name>
    <dbReference type="NCBI Taxonomy" id="2217670"/>
    <lineage>
        <taxon>Bacteria</taxon>
        <taxon>Pseudomonadati</taxon>
        <taxon>Bacteroidota</taxon>
        <taxon>Flavobacteriia</taxon>
        <taxon>Flavobacteriales</taxon>
        <taxon>Flavobacteriaceae</taxon>
        <taxon>Flavobacterium</taxon>
    </lineage>
</organism>
<dbReference type="InterPro" id="IPR051099">
    <property type="entry name" value="AGR/TXD"/>
</dbReference>
<evidence type="ECO:0000313" key="4">
    <source>
        <dbReference type="EMBL" id="PZX92367.1"/>
    </source>
</evidence>
<evidence type="ECO:0000313" key="5">
    <source>
        <dbReference type="Proteomes" id="UP000249177"/>
    </source>
</evidence>
<keyword evidence="5" id="KW-1185">Reference proteome</keyword>
<dbReference type="Pfam" id="PF13098">
    <property type="entry name" value="Thioredoxin_2"/>
    <property type="match status" value="1"/>
</dbReference>
<feature type="chain" id="PRO_5016035926" evidence="2">
    <location>
        <begin position="22"/>
        <end position="178"/>
    </location>
</feature>
<evidence type="ECO:0000256" key="2">
    <source>
        <dbReference type="SAM" id="SignalP"/>
    </source>
</evidence>
<reference evidence="4 5" key="1">
    <citation type="submission" date="2018-06" db="EMBL/GenBank/DDBJ databases">
        <title>Flavobacterium sp IMCC34762, genome.</title>
        <authorList>
            <person name="Joung Y."/>
            <person name="Cho J."/>
            <person name="Song J."/>
        </authorList>
    </citation>
    <scope>NUCLEOTIDE SEQUENCE [LARGE SCALE GENOMIC DNA]</scope>
    <source>
        <strain evidence="4 5">IMCC34762</strain>
    </source>
</reference>
<proteinExistence type="predicted"/>
<dbReference type="CDD" id="cd02961">
    <property type="entry name" value="PDI_a_family"/>
    <property type="match status" value="1"/>
</dbReference>
<dbReference type="PANTHER" id="PTHR15337">
    <property type="entry name" value="ANTERIOR GRADIENT PROTEIN-RELATED"/>
    <property type="match status" value="1"/>
</dbReference>
<dbReference type="OrthoDB" id="981626at2"/>
<dbReference type="EMBL" id="QKXH01000011">
    <property type="protein sequence ID" value="PZX92367.1"/>
    <property type="molecule type" value="Genomic_DNA"/>
</dbReference>
<protein>
    <submittedName>
        <fullName evidence="4">Thioredoxin family protein</fullName>
    </submittedName>
</protein>
<comment type="caution">
    <text evidence="4">The sequence shown here is derived from an EMBL/GenBank/DDBJ whole genome shotgun (WGS) entry which is preliminary data.</text>
</comment>